<protein>
    <submittedName>
        <fullName evidence="1">Uncharacterized protein</fullName>
    </submittedName>
</protein>
<reference evidence="1 2" key="1">
    <citation type="journal article" date="2021" name="Commun. Biol.">
        <title>The genome of Shorea leprosula (Dipterocarpaceae) highlights the ecological relevance of drought in aseasonal tropical rainforests.</title>
        <authorList>
            <person name="Ng K.K.S."/>
            <person name="Kobayashi M.J."/>
            <person name="Fawcett J.A."/>
            <person name="Hatakeyama M."/>
            <person name="Paape T."/>
            <person name="Ng C.H."/>
            <person name="Ang C.C."/>
            <person name="Tnah L.H."/>
            <person name="Lee C.T."/>
            <person name="Nishiyama T."/>
            <person name="Sese J."/>
            <person name="O'Brien M.J."/>
            <person name="Copetti D."/>
            <person name="Mohd Noor M.I."/>
            <person name="Ong R.C."/>
            <person name="Putra M."/>
            <person name="Sireger I.Z."/>
            <person name="Indrioko S."/>
            <person name="Kosugi Y."/>
            <person name="Izuno A."/>
            <person name="Isagi Y."/>
            <person name="Lee S.L."/>
            <person name="Shimizu K.K."/>
        </authorList>
    </citation>
    <scope>NUCLEOTIDE SEQUENCE [LARGE SCALE GENOMIC DNA]</scope>
    <source>
        <strain evidence="1">214</strain>
    </source>
</reference>
<evidence type="ECO:0000313" key="2">
    <source>
        <dbReference type="Proteomes" id="UP001054252"/>
    </source>
</evidence>
<sequence length="87" mass="9495">MTLEQPLRAQLYSVLRSSDSNGILFNLPMWKVRQVSDVDAETRSGGGCRWVVRLSDLGSPACTATDRSCRMKGTTARSVNKSKSAST</sequence>
<accession>A0AAV5L6V8</accession>
<organism evidence="1 2">
    <name type="scientific">Rubroshorea leprosula</name>
    <dbReference type="NCBI Taxonomy" id="152421"/>
    <lineage>
        <taxon>Eukaryota</taxon>
        <taxon>Viridiplantae</taxon>
        <taxon>Streptophyta</taxon>
        <taxon>Embryophyta</taxon>
        <taxon>Tracheophyta</taxon>
        <taxon>Spermatophyta</taxon>
        <taxon>Magnoliopsida</taxon>
        <taxon>eudicotyledons</taxon>
        <taxon>Gunneridae</taxon>
        <taxon>Pentapetalae</taxon>
        <taxon>rosids</taxon>
        <taxon>malvids</taxon>
        <taxon>Malvales</taxon>
        <taxon>Dipterocarpaceae</taxon>
        <taxon>Rubroshorea</taxon>
    </lineage>
</organism>
<dbReference type="AlphaFoldDB" id="A0AAV5L6V8"/>
<dbReference type="Proteomes" id="UP001054252">
    <property type="component" value="Unassembled WGS sequence"/>
</dbReference>
<comment type="caution">
    <text evidence="1">The sequence shown here is derived from an EMBL/GenBank/DDBJ whole genome shotgun (WGS) entry which is preliminary data.</text>
</comment>
<evidence type="ECO:0000313" key="1">
    <source>
        <dbReference type="EMBL" id="GKV32664.1"/>
    </source>
</evidence>
<proteinExistence type="predicted"/>
<dbReference type="EMBL" id="BPVZ01000097">
    <property type="protein sequence ID" value="GKV32664.1"/>
    <property type="molecule type" value="Genomic_DNA"/>
</dbReference>
<keyword evidence="2" id="KW-1185">Reference proteome</keyword>
<name>A0AAV5L6V8_9ROSI</name>
<gene>
    <name evidence="1" type="ORF">SLEP1_g41256</name>
</gene>